<keyword evidence="3" id="KW-1185">Reference proteome</keyword>
<dbReference type="Proteomes" id="UP001197378">
    <property type="component" value="Unassembled WGS sequence"/>
</dbReference>
<gene>
    <name evidence="2" type="ORF">HFQ13_07490</name>
</gene>
<reference evidence="2" key="1">
    <citation type="journal article" date="2021" name="ISME J.">
        <title>Genomic evolution of the class Acidithiobacillia: deep-branching Proteobacteria living in extreme acidic conditions.</title>
        <authorList>
            <person name="Moya-Beltran A."/>
            <person name="Beard S."/>
            <person name="Rojas-Villalobos C."/>
            <person name="Issotta F."/>
            <person name="Gallardo Y."/>
            <person name="Ulloa R."/>
            <person name="Giaveno A."/>
            <person name="Degli Esposti M."/>
            <person name="Johnson D.B."/>
            <person name="Quatrini R."/>
        </authorList>
    </citation>
    <scope>NUCLEOTIDE SEQUENCE</scope>
    <source>
        <strain evidence="2">VAN18-1</strain>
    </source>
</reference>
<sequence>MDEIRQWQERFRDVLFSSDDGKTLRGLSGCIPPEVSTVIYRNNILEGFRLALADIYRTTEQLLGEECFRALCREYVQNHPSASGDRNAYGQELSSWLVGHPLAHTIPYLPDLARLEWRQHEAYLAEDGFSALGLHNSARLVESDYPIFSIWAFCQDPENAGTLDLDHLSAESILVARPTEEVLMRPVGPAEARWYGFLLSGYGIQEAGQMTIATEPDFDLATFVKNAVAEGLIREDG</sequence>
<feature type="domain" description="Putative DNA-binding" evidence="1">
    <location>
        <begin position="6"/>
        <end position="97"/>
    </location>
</feature>
<protein>
    <submittedName>
        <fullName evidence="2">DUF2063 domain-containing protein</fullName>
    </submittedName>
</protein>
<dbReference type="Pfam" id="PF09836">
    <property type="entry name" value="DUF2063"/>
    <property type="match status" value="1"/>
</dbReference>
<proteinExistence type="predicted"/>
<dbReference type="EMBL" id="JAAXYO010000097">
    <property type="protein sequence ID" value="MBU2788046.1"/>
    <property type="molecule type" value="Genomic_DNA"/>
</dbReference>
<dbReference type="InterPro" id="IPR018640">
    <property type="entry name" value="DUF2063"/>
</dbReference>
<evidence type="ECO:0000313" key="3">
    <source>
        <dbReference type="Proteomes" id="UP001197378"/>
    </source>
</evidence>
<name>A0AAE3CJR7_9PROT</name>
<dbReference type="RefSeq" id="WP_215871140.1">
    <property type="nucleotide sequence ID" value="NZ_JAAXYO010000097.1"/>
</dbReference>
<dbReference type="Gene3D" id="1.10.150.690">
    <property type="entry name" value="DUF2063"/>
    <property type="match status" value="1"/>
</dbReference>
<comment type="caution">
    <text evidence="2">The sequence shown here is derived from an EMBL/GenBank/DDBJ whole genome shotgun (WGS) entry which is preliminary data.</text>
</comment>
<organism evidence="2 3">
    <name type="scientific">Igneacidithiobacillus copahuensis</name>
    <dbReference type="NCBI Taxonomy" id="2724909"/>
    <lineage>
        <taxon>Bacteria</taxon>
        <taxon>Pseudomonadati</taxon>
        <taxon>Pseudomonadota</taxon>
        <taxon>Acidithiobacillia</taxon>
        <taxon>Acidithiobacillales</taxon>
        <taxon>Acidithiobacillaceae</taxon>
        <taxon>Igneacidithiobacillus</taxon>
    </lineage>
</organism>
<evidence type="ECO:0000259" key="1">
    <source>
        <dbReference type="Pfam" id="PF09836"/>
    </source>
</evidence>
<accession>A0AAE3CJR7</accession>
<dbReference type="AlphaFoldDB" id="A0AAE3CJR7"/>
<evidence type="ECO:0000313" key="2">
    <source>
        <dbReference type="EMBL" id="MBU2788046.1"/>
    </source>
</evidence>
<dbReference type="InterPro" id="IPR044922">
    <property type="entry name" value="DUF2063_N_sf"/>
</dbReference>